<sequence>MMMVSGITLYHERPPAVVVPPSVLHQVSTSPSVATGTQAVSGYAAAQWQQHPDQSDHSRQDSYNLHGKLVHHWESTGSRLDRLA</sequence>
<gene>
    <name evidence="2" type="ORF">MMIC_P1493</name>
</gene>
<comment type="caution">
    <text evidence="2">The sequence shown here is derived from an EMBL/GenBank/DDBJ whole genome shotgun (WGS) entry which is preliminary data.</text>
</comment>
<evidence type="ECO:0000313" key="2">
    <source>
        <dbReference type="EMBL" id="GAV20524.1"/>
    </source>
</evidence>
<dbReference type="EMBL" id="BDFD01000011">
    <property type="protein sequence ID" value="GAV20524.1"/>
    <property type="molecule type" value="Genomic_DNA"/>
</dbReference>
<dbReference type="Proteomes" id="UP000231632">
    <property type="component" value="Unassembled WGS sequence"/>
</dbReference>
<protein>
    <submittedName>
        <fullName evidence="2">Uncharacterized protein</fullName>
    </submittedName>
</protein>
<organism evidence="2 3">
    <name type="scientific">Mariprofundus micogutta</name>
    <dbReference type="NCBI Taxonomy" id="1921010"/>
    <lineage>
        <taxon>Bacteria</taxon>
        <taxon>Pseudomonadati</taxon>
        <taxon>Pseudomonadota</taxon>
        <taxon>Candidatius Mariprofundia</taxon>
        <taxon>Mariprofundales</taxon>
        <taxon>Mariprofundaceae</taxon>
        <taxon>Mariprofundus</taxon>
    </lineage>
</organism>
<evidence type="ECO:0000313" key="3">
    <source>
        <dbReference type="Proteomes" id="UP000231632"/>
    </source>
</evidence>
<feature type="region of interest" description="Disordered" evidence="1">
    <location>
        <begin position="43"/>
        <end position="63"/>
    </location>
</feature>
<proteinExistence type="predicted"/>
<keyword evidence="3" id="KW-1185">Reference proteome</keyword>
<accession>A0A1L8CNQ8</accession>
<reference evidence="2 3" key="1">
    <citation type="journal article" date="2017" name="Arch. Microbiol.">
        <title>Mariprofundus micogutta sp. nov., a novel iron-oxidizing zetaproteobacterium isolated from a deep-sea hydrothermal field at the Bayonnaise knoll of the Izu-Ogasawara arc, and a description of Mariprofundales ord. nov. and Zetaproteobacteria classis nov.</title>
        <authorList>
            <person name="Makita H."/>
            <person name="Tanaka E."/>
            <person name="Mitsunobu S."/>
            <person name="Miyazaki M."/>
            <person name="Nunoura T."/>
            <person name="Uematsu K."/>
            <person name="Takaki Y."/>
            <person name="Nishi S."/>
            <person name="Shimamura S."/>
            <person name="Takai K."/>
        </authorList>
    </citation>
    <scope>NUCLEOTIDE SEQUENCE [LARGE SCALE GENOMIC DNA]</scope>
    <source>
        <strain evidence="2 3">ET2</strain>
    </source>
</reference>
<name>A0A1L8CNQ8_9PROT</name>
<dbReference type="AlphaFoldDB" id="A0A1L8CNQ8"/>
<dbReference type="RefSeq" id="WP_143144908.1">
    <property type="nucleotide sequence ID" value="NZ_BDFD01000011.1"/>
</dbReference>
<evidence type="ECO:0000256" key="1">
    <source>
        <dbReference type="SAM" id="MobiDB-lite"/>
    </source>
</evidence>